<dbReference type="PANTHER" id="PTHR43674">
    <property type="entry name" value="NITRILASE C965.09-RELATED"/>
    <property type="match status" value="1"/>
</dbReference>
<evidence type="ECO:0000313" key="4">
    <source>
        <dbReference type="Proteomes" id="UP000190037"/>
    </source>
</evidence>
<dbReference type="AlphaFoldDB" id="A0A1T3NVG0"/>
<comment type="caution">
    <text evidence="3">The sequence shown here is derived from an EMBL/GenBank/DDBJ whole genome shotgun (WGS) entry which is preliminary data.</text>
</comment>
<dbReference type="PROSITE" id="PS50263">
    <property type="entry name" value="CN_HYDROLASE"/>
    <property type="match status" value="1"/>
</dbReference>
<gene>
    <name evidence="3" type="ORF">B4N89_07055</name>
</gene>
<keyword evidence="1" id="KW-0378">Hydrolase</keyword>
<accession>A0A1T3NVG0</accession>
<dbReference type="Proteomes" id="UP000190037">
    <property type="component" value="Unassembled WGS sequence"/>
</dbReference>
<dbReference type="GO" id="GO:0050126">
    <property type="term" value="F:N-carbamoylputrescine amidase activity"/>
    <property type="evidence" value="ECO:0007669"/>
    <property type="project" value="TreeGrafter"/>
</dbReference>
<dbReference type="eggNOG" id="COG0388">
    <property type="taxonomic scope" value="Bacteria"/>
</dbReference>
<dbReference type="InterPro" id="IPR036526">
    <property type="entry name" value="C-N_Hydrolase_sf"/>
</dbReference>
<dbReference type="EMBL" id="MWQN01000001">
    <property type="protein sequence ID" value="OPC80745.1"/>
    <property type="molecule type" value="Genomic_DNA"/>
</dbReference>
<evidence type="ECO:0000313" key="3">
    <source>
        <dbReference type="EMBL" id="OPC80745.1"/>
    </source>
</evidence>
<dbReference type="CDD" id="cd07197">
    <property type="entry name" value="nitrilase"/>
    <property type="match status" value="1"/>
</dbReference>
<dbReference type="InterPro" id="IPR050345">
    <property type="entry name" value="Aliph_Amidase/BUP"/>
</dbReference>
<evidence type="ECO:0000256" key="1">
    <source>
        <dbReference type="ARBA" id="ARBA00022801"/>
    </source>
</evidence>
<dbReference type="Gene3D" id="3.60.110.10">
    <property type="entry name" value="Carbon-nitrogen hydrolase"/>
    <property type="match status" value="1"/>
</dbReference>
<dbReference type="Pfam" id="PF00795">
    <property type="entry name" value="CN_hydrolase"/>
    <property type="match status" value="1"/>
</dbReference>
<feature type="domain" description="CN hydrolase" evidence="2">
    <location>
        <begin position="15"/>
        <end position="254"/>
    </location>
</feature>
<sequence>MRRVTDVAENARQPLRVAAAQAQARPGDIPANVATAAQLVRFGSSAGADVVVLPELFLSGYDLDLFRPDVKPCDIVPGDTRLGELQAACYATRTVAVVGAAVRRAGGRTISLLVVGRDGDAHVAYDRQHLWREERELFRPGDHGCTIEISGWRLGLGSAYDVSFPEHARAAVHDGCDAYLCPGVYTRGDGEHRRDLYFAARALENTCYTVVANHIGDTGLGPACGRSGVYGPDGRVVIEADGERVDVVAATFQDIEIDAARECLTMLEDLPSRARAAAGARRETIKLD</sequence>
<evidence type="ECO:0000259" key="2">
    <source>
        <dbReference type="PROSITE" id="PS50263"/>
    </source>
</evidence>
<proteinExistence type="predicted"/>
<dbReference type="SUPFAM" id="SSF56317">
    <property type="entry name" value="Carbon-nitrogen hydrolase"/>
    <property type="match status" value="1"/>
</dbReference>
<dbReference type="InterPro" id="IPR003010">
    <property type="entry name" value="C-N_Hydrolase"/>
</dbReference>
<keyword evidence="4" id="KW-1185">Reference proteome</keyword>
<organism evidence="3 4">
    <name type="scientific">Embleya scabrispora</name>
    <dbReference type="NCBI Taxonomy" id="159449"/>
    <lineage>
        <taxon>Bacteria</taxon>
        <taxon>Bacillati</taxon>
        <taxon>Actinomycetota</taxon>
        <taxon>Actinomycetes</taxon>
        <taxon>Kitasatosporales</taxon>
        <taxon>Streptomycetaceae</taxon>
        <taxon>Embleya</taxon>
    </lineage>
</organism>
<name>A0A1T3NVG0_9ACTN</name>
<dbReference type="PANTHER" id="PTHR43674:SF2">
    <property type="entry name" value="BETA-UREIDOPROPIONASE"/>
    <property type="match status" value="1"/>
</dbReference>
<reference evidence="3 4" key="1">
    <citation type="submission" date="2017-03" db="EMBL/GenBank/DDBJ databases">
        <title>Draft genome sequence of Streptomyces scabrisporus NF3, endophyte isolated from Amphipterygium adstringens.</title>
        <authorList>
            <person name="Vazquez M."/>
            <person name="Ceapa C.D."/>
            <person name="Rodriguez Luna D."/>
            <person name="Sanchez Esquivel S."/>
        </authorList>
    </citation>
    <scope>NUCLEOTIDE SEQUENCE [LARGE SCALE GENOMIC DNA]</scope>
    <source>
        <strain evidence="3 4">NF3</strain>
    </source>
</reference>
<dbReference type="STRING" id="159449.B4N89_07055"/>
<protein>
    <recommendedName>
        <fullName evidence="2">CN hydrolase domain-containing protein</fullName>
    </recommendedName>
</protein>
<dbReference type="GO" id="GO:0033388">
    <property type="term" value="P:putrescine biosynthetic process from arginine"/>
    <property type="evidence" value="ECO:0007669"/>
    <property type="project" value="TreeGrafter"/>
</dbReference>